<comment type="similarity">
    <text evidence="2">Belongs to the HAD-like hydrolase superfamily. CbbY/CbbZ/Gph/YieH family.</text>
</comment>
<dbReference type="Proteomes" id="UP000272412">
    <property type="component" value="Unassembled WGS sequence"/>
</dbReference>
<dbReference type="RefSeq" id="WP_123803696.1">
    <property type="nucleotide sequence ID" value="NZ_RPFL01000002.1"/>
</dbReference>
<dbReference type="NCBIfam" id="TIGR01509">
    <property type="entry name" value="HAD-SF-IA-v3"/>
    <property type="match status" value="1"/>
</dbReference>
<dbReference type="CDD" id="cd07526">
    <property type="entry name" value="HAD_BPGM_like"/>
    <property type="match status" value="1"/>
</dbReference>
<dbReference type="OrthoDB" id="9800058at2"/>
<evidence type="ECO:0000313" key="6">
    <source>
        <dbReference type="Proteomes" id="UP000272412"/>
    </source>
</evidence>
<protein>
    <submittedName>
        <fullName evidence="5">HAD family hydrolase</fullName>
    </submittedName>
</protein>
<dbReference type="InterPro" id="IPR006439">
    <property type="entry name" value="HAD-SF_hydro_IA"/>
</dbReference>
<sequence>MSAFKLAIFDCDGVLVDSERITCEVLTQCLAELGLVMDSQEVWRLFVGKSIPKSMEMIGEMLGERPSESMWQDFAKRANAELKEKVKAVKNIEATLDALEIPYCVASNGDFDKMNTTLGATGLLPRFQGKMFSATQVKTGKPAPDLFLLAAETMGYVPPDCVVIEDSPTGVTAALAAGMTPFGYACWAPHETLQKAGAQVLFDDMAQLPQLIRDYS</sequence>
<gene>
    <name evidence="5" type="ORF">EGK74_01415</name>
</gene>
<dbReference type="InterPro" id="IPR023198">
    <property type="entry name" value="PGP-like_dom2"/>
</dbReference>
<evidence type="ECO:0000256" key="1">
    <source>
        <dbReference type="ARBA" id="ARBA00001946"/>
    </source>
</evidence>
<dbReference type="PANTHER" id="PTHR46193:SF10">
    <property type="entry name" value="6-PHOSPHOGLUCONATE PHOSPHATASE"/>
    <property type="match status" value="1"/>
</dbReference>
<dbReference type="GO" id="GO:0016787">
    <property type="term" value="F:hydrolase activity"/>
    <property type="evidence" value="ECO:0007669"/>
    <property type="project" value="UniProtKB-KW"/>
</dbReference>
<organism evidence="5 6">
    <name type="scientific">Neisseria weixii</name>
    <dbReference type="NCBI Taxonomy" id="1853276"/>
    <lineage>
        <taxon>Bacteria</taxon>
        <taxon>Pseudomonadati</taxon>
        <taxon>Pseudomonadota</taxon>
        <taxon>Betaproteobacteria</taxon>
        <taxon>Neisseriales</taxon>
        <taxon>Neisseriaceae</taxon>
        <taxon>Neisseria</taxon>
    </lineage>
</organism>
<keyword evidence="5" id="KW-0378">Hydrolase</keyword>
<reference evidence="5 6" key="1">
    <citation type="submission" date="2018-11" db="EMBL/GenBank/DDBJ databases">
        <title>Neisseria weixii sp. nov. isolated from the rectal contents of plateau pika (Ochotona cruzoniae).</title>
        <authorList>
            <person name="Zhang G."/>
        </authorList>
    </citation>
    <scope>NUCLEOTIDE SEQUENCE [LARGE SCALE GENOMIC DNA]</scope>
    <source>
        <strain evidence="5 6">10009</strain>
    </source>
</reference>
<dbReference type="SFLD" id="SFLDG01135">
    <property type="entry name" value="C1.5.6:_HAD__Beta-PGM__Phospha"/>
    <property type="match status" value="1"/>
</dbReference>
<dbReference type="EMBL" id="RPFL01000002">
    <property type="protein sequence ID" value="RPD90439.1"/>
    <property type="molecule type" value="Genomic_DNA"/>
</dbReference>
<dbReference type="InterPro" id="IPR023214">
    <property type="entry name" value="HAD_sf"/>
</dbReference>
<evidence type="ECO:0000256" key="3">
    <source>
        <dbReference type="ARBA" id="ARBA00022723"/>
    </source>
</evidence>
<proteinExistence type="inferred from homology"/>
<dbReference type="AlphaFoldDB" id="A0A3N4NG57"/>
<evidence type="ECO:0000256" key="2">
    <source>
        <dbReference type="ARBA" id="ARBA00006171"/>
    </source>
</evidence>
<comment type="cofactor">
    <cofactor evidence="1">
        <name>Mg(2+)</name>
        <dbReference type="ChEBI" id="CHEBI:18420"/>
    </cofactor>
</comment>
<keyword evidence="6" id="KW-1185">Reference proteome</keyword>
<keyword evidence="3" id="KW-0479">Metal-binding</keyword>
<dbReference type="Pfam" id="PF13419">
    <property type="entry name" value="HAD_2"/>
    <property type="match status" value="1"/>
</dbReference>
<dbReference type="Gene3D" id="1.10.150.240">
    <property type="entry name" value="Putative phosphatase, domain 2"/>
    <property type="match status" value="1"/>
</dbReference>
<evidence type="ECO:0000313" key="5">
    <source>
        <dbReference type="EMBL" id="RPD90439.1"/>
    </source>
</evidence>
<dbReference type="Gene3D" id="3.40.50.1000">
    <property type="entry name" value="HAD superfamily/HAD-like"/>
    <property type="match status" value="1"/>
</dbReference>
<dbReference type="InterPro" id="IPR051600">
    <property type="entry name" value="Beta-PGM-like"/>
</dbReference>
<dbReference type="SFLD" id="SFLDG01129">
    <property type="entry name" value="C1.5:_HAD__Beta-PGM__Phosphata"/>
    <property type="match status" value="1"/>
</dbReference>
<evidence type="ECO:0000256" key="4">
    <source>
        <dbReference type="ARBA" id="ARBA00022842"/>
    </source>
</evidence>
<dbReference type="SFLD" id="SFLDS00003">
    <property type="entry name" value="Haloacid_Dehalogenase"/>
    <property type="match status" value="1"/>
</dbReference>
<dbReference type="InterPro" id="IPR041492">
    <property type="entry name" value="HAD_2"/>
</dbReference>
<dbReference type="InterPro" id="IPR036412">
    <property type="entry name" value="HAD-like_sf"/>
</dbReference>
<dbReference type="SUPFAM" id="SSF56784">
    <property type="entry name" value="HAD-like"/>
    <property type="match status" value="1"/>
</dbReference>
<accession>A0A3N4NG57</accession>
<dbReference type="GO" id="GO:0046872">
    <property type="term" value="F:metal ion binding"/>
    <property type="evidence" value="ECO:0007669"/>
    <property type="project" value="UniProtKB-KW"/>
</dbReference>
<name>A0A3N4NG57_9NEIS</name>
<comment type="caution">
    <text evidence="5">The sequence shown here is derived from an EMBL/GenBank/DDBJ whole genome shotgun (WGS) entry which is preliminary data.</text>
</comment>
<keyword evidence="4" id="KW-0460">Magnesium</keyword>
<dbReference type="PANTHER" id="PTHR46193">
    <property type="entry name" value="6-PHOSPHOGLUCONATE PHOSPHATASE"/>
    <property type="match status" value="1"/>
</dbReference>
<dbReference type="PRINTS" id="PR00413">
    <property type="entry name" value="HADHALOGNASE"/>
</dbReference>